<name>A0A1E3G515_9BACT</name>
<keyword evidence="1" id="KW-0472">Membrane</keyword>
<comment type="caution">
    <text evidence="2">The sequence shown here is derived from an EMBL/GenBank/DDBJ whole genome shotgun (WGS) entry which is preliminary data.</text>
</comment>
<dbReference type="EMBL" id="LWAF01000001">
    <property type="protein sequence ID" value="ODN31381.1"/>
    <property type="molecule type" value="Genomic_DNA"/>
</dbReference>
<evidence type="ECO:0000256" key="1">
    <source>
        <dbReference type="SAM" id="Phobius"/>
    </source>
</evidence>
<dbReference type="AlphaFoldDB" id="A0A1E3G515"/>
<organism evidence="2 3">
    <name type="scientific">Fervidobacterium thailandense</name>
    <dbReference type="NCBI Taxonomy" id="1008305"/>
    <lineage>
        <taxon>Bacteria</taxon>
        <taxon>Thermotogati</taxon>
        <taxon>Thermotogota</taxon>
        <taxon>Thermotogae</taxon>
        <taxon>Thermotogales</taxon>
        <taxon>Fervidobacteriaceae</taxon>
        <taxon>Fervidobacterium</taxon>
    </lineage>
</organism>
<reference evidence="3" key="1">
    <citation type="submission" date="2016-04" db="EMBL/GenBank/DDBJ databases">
        <title>The genome sequence project of a novel Fervidobacterium isolate from a hot spring in Thailand.</title>
        <authorList>
            <person name="Gonzalez J.M."/>
            <person name="Cuecas A."/>
            <person name="Kanoksilapatham W."/>
        </authorList>
    </citation>
    <scope>NUCLEOTIDE SEQUENCE [LARGE SCALE GENOMIC DNA]</scope>
    <source>
        <strain evidence="3">FC2004</strain>
    </source>
</reference>
<sequence>MRFRKGSADQDILIWVLVGVGVVALGAVLFFMFFSGPKERYLEIDGVRIWKLPDNAEDVNYDISKAASVKSMVQKGNFIAFEGYAIGAGTPQDKEIAKIRAYQNVAEFLNTRVQTFAQLVEGQLQNVQISGNKQNIVSASVNAYKRVTELLADARISGAYVFASWKVRKGNVVETYVLLVYDPGMILKIIEMDAQVKQTIDELGKQGINFFENLNAVLKEATKGTPMERK</sequence>
<gene>
    <name evidence="2" type="ORF">A4H02_01065</name>
</gene>
<keyword evidence="1" id="KW-1133">Transmembrane helix</keyword>
<dbReference type="STRING" id="1008305.A4H02_01065"/>
<dbReference type="OrthoDB" id="44632at2"/>
<keyword evidence="1" id="KW-0812">Transmembrane</keyword>
<dbReference type="Proteomes" id="UP000094570">
    <property type="component" value="Unassembled WGS sequence"/>
</dbReference>
<evidence type="ECO:0000313" key="3">
    <source>
        <dbReference type="Proteomes" id="UP000094570"/>
    </source>
</evidence>
<evidence type="ECO:0000313" key="2">
    <source>
        <dbReference type="EMBL" id="ODN31381.1"/>
    </source>
</evidence>
<protein>
    <submittedName>
        <fullName evidence="2">Uncharacterized protein</fullName>
    </submittedName>
</protein>
<dbReference type="RefSeq" id="WP_069292292.1">
    <property type="nucleotide sequence ID" value="NZ_CP140110.1"/>
</dbReference>
<keyword evidence="3" id="KW-1185">Reference proteome</keyword>
<proteinExistence type="predicted"/>
<accession>A0A1E3G515</accession>
<feature type="transmembrane region" description="Helical" evidence="1">
    <location>
        <begin position="12"/>
        <end position="34"/>
    </location>
</feature>